<dbReference type="STRING" id="1229908.NKOR_00490"/>
<proteinExistence type="predicted"/>
<gene>
    <name evidence="1" type="ORF">NKOR_00490</name>
</gene>
<evidence type="ECO:0000313" key="1">
    <source>
        <dbReference type="EMBL" id="AFS80020.1"/>
    </source>
</evidence>
<dbReference type="Gene3D" id="3.40.50.150">
    <property type="entry name" value="Vaccinia Virus protein VP39"/>
    <property type="match status" value="1"/>
</dbReference>
<dbReference type="HOGENOM" id="CLU_080372_0_0_2"/>
<dbReference type="GeneID" id="13725551"/>
<dbReference type="PANTHER" id="PTHR43861">
    <property type="entry name" value="TRANS-ACONITATE 2-METHYLTRANSFERASE-RELATED"/>
    <property type="match status" value="1"/>
</dbReference>
<protein>
    <recommendedName>
        <fullName evidence="3">Type 11 methyltransferase</fullName>
    </recommendedName>
</protein>
<dbReference type="RefSeq" id="WP_014962411.1">
    <property type="nucleotide sequence ID" value="NC_018655.1"/>
</dbReference>
<dbReference type="CDD" id="cd02440">
    <property type="entry name" value="AdoMet_MTases"/>
    <property type="match status" value="1"/>
</dbReference>
<evidence type="ECO:0008006" key="3">
    <source>
        <dbReference type="Google" id="ProtNLM"/>
    </source>
</evidence>
<dbReference type="PATRIC" id="fig|1229908.8.peg.102"/>
<dbReference type="Proteomes" id="UP000006101">
    <property type="component" value="Chromosome"/>
</dbReference>
<dbReference type="PANTHER" id="PTHR43861:SF6">
    <property type="entry name" value="METHYLTRANSFERASE TYPE 11"/>
    <property type="match status" value="1"/>
</dbReference>
<dbReference type="InterPro" id="IPR029063">
    <property type="entry name" value="SAM-dependent_MTases_sf"/>
</dbReference>
<accession>K0B541</accession>
<keyword evidence="2" id="KW-1185">Reference proteome</keyword>
<dbReference type="KEGG" id="nkr:NKOR_00490"/>
<reference evidence="1 2" key="1">
    <citation type="journal article" date="2012" name="J. Bacteriol.">
        <title>Draft Genome Sequence of an Ammonia-Oxidizing Archaeon, "Candidatus Nitrosopumilus koreensis" AR1, from Marine Sediment.</title>
        <authorList>
            <person name="Park S.J."/>
            <person name="Kim J.G."/>
            <person name="Jung M.Y."/>
            <person name="Kim S.J."/>
            <person name="Cha I.T."/>
            <person name="Kwon K."/>
            <person name="Lee J.H."/>
            <person name="Rhee S.K."/>
        </authorList>
    </citation>
    <scope>NUCLEOTIDE SEQUENCE [LARGE SCALE GENOMIC DNA]</scope>
    <source>
        <strain evidence="1 2">AR1</strain>
    </source>
</reference>
<sequence>MTESHSGRILNEIKNFKIIDCKSCGFIHISPIPTNSELLELYQKEFFQHIKPNDIKKDESELDYWNITYDEKLKILEKHLNSNTKKILDIGCGAGFFLKRAMNNDWDTTGIEPSDEAADYANSLGIKVIKQFFQNLTSNDLETYDSIHMRLVLEHSSSPEEIIKKCYSLLNKNGILIVEVPNDYNPLQKIVKTVLQKDEYWLHPPIHINYFTFSSLRNLLEKNRFNVIHQDTTFPLELFLLMGNDYIQNESLGKQKHIERMNLEINLNKGNSDLKQELYSKLAELNLGRTIILYARKIN</sequence>
<dbReference type="Pfam" id="PF13489">
    <property type="entry name" value="Methyltransf_23"/>
    <property type="match status" value="1"/>
</dbReference>
<dbReference type="SUPFAM" id="SSF53335">
    <property type="entry name" value="S-adenosyl-L-methionine-dependent methyltransferases"/>
    <property type="match status" value="1"/>
</dbReference>
<dbReference type="AlphaFoldDB" id="K0B541"/>
<evidence type="ECO:0000313" key="2">
    <source>
        <dbReference type="Proteomes" id="UP000006101"/>
    </source>
</evidence>
<dbReference type="EMBL" id="CP003842">
    <property type="protein sequence ID" value="AFS80020.1"/>
    <property type="molecule type" value="Genomic_DNA"/>
</dbReference>
<name>K0B541_9ARCH</name>
<organism evidence="1 2">
    <name type="scientific">Candidatus Nitrosopumilus koreensis AR1</name>
    <dbReference type="NCBI Taxonomy" id="1229908"/>
    <lineage>
        <taxon>Archaea</taxon>
        <taxon>Nitrososphaerota</taxon>
        <taxon>Nitrososphaeria</taxon>
        <taxon>Nitrosopumilales</taxon>
        <taxon>Nitrosopumilaceae</taxon>
        <taxon>Nitrosopumilus</taxon>
    </lineage>
</organism>